<dbReference type="OrthoDB" id="5226996at2759"/>
<organism evidence="2 3">
    <name type="scientific">Hyaloscypha bicolor E</name>
    <dbReference type="NCBI Taxonomy" id="1095630"/>
    <lineage>
        <taxon>Eukaryota</taxon>
        <taxon>Fungi</taxon>
        <taxon>Dikarya</taxon>
        <taxon>Ascomycota</taxon>
        <taxon>Pezizomycotina</taxon>
        <taxon>Leotiomycetes</taxon>
        <taxon>Helotiales</taxon>
        <taxon>Hyaloscyphaceae</taxon>
        <taxon>Hyaloscypha</taxon>
        <taxon>Hyaloscypha bicolor</taxon>
    </lineage>
</organism>
<accession>A0A2J6T046</accession>
<feature type="compositionally biased region" description="Polar residues" evidence="1">
    <location>
        <begin position="312"/>
        <end position="328"/>
    </location>
</feature>
<evidence type="ECO:0000313" key="2">
    <source>
        <dbReference type="EMBL" id="PMD56369.1"/>
    </source>
</evidence>
<sequence length="811" mass="89426">MATTYQHPRVGSRPPSFDGHREQHTLQFESKTGTKRLFSNRESKLPNENEDYGENAKHEGSDEVLHSGKRQRSSGWPLPDTSPKNNGHSRSPLQNRKAPNSPSSLRRPVSQARSSKFVEGSMNDRISQKPPPTYIGTDEELRSKFDYDEQEDARGRKLARHRKFTTRGNNSRAASAVADTEASRHSSIFRFGKSLAATFNPNNWKIWSKQQSPVEDEETAHLQALRERQQKAEQMYKELKEAGHFRGRSVGPRQPISDPSPLRSKHDSGIEFAGHDAGSRRLSRETSREDKRKGRVYLEAPKIFCDRRDESPASNAGSLAPSIASTPKQPFHFKKPSISSIKKVLATENAADENQYQRPVPRVPSRKDMQKQQKLVKRISDLEGKLEAARRQLAEASEEPLPGQPPSKIGRARFVPGALASLPSERLLSGYVDSDPSFSDNESHVEVGMAVTLDDVRVKEEEIMVPKHKVTTSPSWVGKPLTQPATPPQDRVLPTVEHDESVQGKAVSDVGQTVIETATTISEPSTKAYDPNDGDYVEDESDRETTPKPQRAKPAAEKTQAKKTPTKKRKSTFERLADDGGVYKPSQDSESDPESEVKKSTPRKKNTDDARPRKLQKIVPDSEESKPRISTSKTVTPAGLGELSHNTSSAKASTSALSVPMKGNSLKGGKKLISPPPPGQKSKIPQKGKQSFSPPPSSSFTGLDYTKPSQARQSITAVGKLIGNDVAYSADPTTDDSVPPMPTMPKAIRLHSGQIIQTTDASFASNNSKTSTASKTSSGPTKLTKPRPAPKESKSKKQEADDDFHWDRDTF</sequence>
<feature type="region of interest" description="Disordered" evidence="1">
    <location>
        <begin position="465"/>
        <end position="811"/>
    </location>
</feature>
<feature type="compositionally biased region" description="Polar residues" evidence="1">
    <location>
        <begin position="82"/>
        <end position="104"/>
    </location>
</feature>
<dbReference type="AlphaFoldDB" id="A0A2J6T046"/>
<feature type="region of interest" description="Disordered" evidence="1">
    <location>
        <begin position="390"/>
        <end position="411"/>
    </location>
</feature>
<feature type="compositionally biased region" description="Basic residues" evidence="1">
    <location>
        <begin position="156"/>
        <end position="165"/>
    </location>
</feature>
<evidence type="ECO:0000256" key="1">
    <source>
        <dbReference type="SAM" id="MobiDB-lite"/>
    </source>
</evidence>
<name>A0A2J6T046_9HELO</name>
<feature type="region of interest" description="Disordered" evidence="1">
    <location>
        <begin position="1"/>
        <end position="184"/>
    </location>
</feature>
<dbReference type="EMBL" id="KZ613848">
    <property type="protein sequence ID" value="PMD56369.1"/>
    <property type="molecule type" value="Genomic_DNA"/>
</dbReference>
<feature type="compositionally biased region" description="Acidic residues" evidence="1">
    <location>
        <begin position="532"/>
        <end position="542"/>
    </location>
</feature>
<feature type="compositionally biased region" description="Basic and acidic residues" evidence="1">
    <location>
        <begin position="54"/>
        <end position="66"/>
    </location>
</feature>
<feature type="compositionally biased region" description="Low complexity" evidence="1">
    <location>
        <begin position="761"/>
        <end position="778"/>
    </location>
</feature>
<evidence type="ECO:0008006" key="4">
    <source>
        <dbReference type="Google" id="ProtNLM"/>
    </source>
</evidence>
<proteinExistence type="predicted"/>
<dbReference type="Proteomes" id="UP000235371">
    <property type="component" value="Unassembled WGS sequence"/>
</dbReference>
<feature type="compositionally biased region" description="Polar residues" evidence="1">
    <location>
        <begin position="510"/>
        <end position="525"/>
    </location>
</feature>
<dbReference type="RefSeq" id="XP_024733273.1">
    <property type="nucleotide sequence ID" value="XM_024883519.1"/>
</dbReference>
<dbReference type="STRING" id="1095630.A0A2J6T046"/>
<reference evidence="2 3" key="1">
    <citation type="submission" date="2016-04" db="EMBL/GenBank/DDBJ databases">
        <title>A degradative enzymes factory behind the ericoid mycorrhizal symbiosis.</title>
        <authorList>
            <consortium name="DOE Joint Genome Institute"/>
            <person name="Martino E."/>
            <person name="Morin E."/>
            <person name="Grelet G."/>
            <person name="Kuo A."/>
            <person name="Kohler A."/>
            <person name="Daghino S."/>
            <person name="Barry K."/>
            <person name="Choi C."/>
            <person name="Cichocki N."/>
            <person name="Clum A."/>
            <person name="Copeland A."/>
            <person name="Hainaut M."/>
            <person name="Haridas S."/>
            <person name="Labutti K."/>
            <person name="Lindquist E."/>
            <person name="Lipzen A."/>
            <person name="Khouja H.-R."/>
            <person name="Murat C."/>
            <person name="Ohm R."/>
            <person name="Olson A."/>
            <person name="Spatafora J."/>
            <person name="Veneault-Fourrey C."/>
            <person name="Henrissat B."/>
            <person name="Grigoriev I."/>
            <person name="Martin F."/>
            <person name="Perotto S."/>
        </authorList>
    </citation>
    <scope>NUCLEOTIDE SEQUENCE [LARGE SCALE GENOMIC DNA]</scope>
    <source>
        <strain evidence="2 3">E</strain>
    </source>
</reference>
<evidence type="ECO:0000313" key="3">
    <source>
        <dbReference type="Proteomes" id="UP000235371"/>
    </source>
</evidence>
<feature type="region of interest" description="Disordered" evidence="1">
    <location>
        <begin position="229"/>
        <end position="372"/>
    </location>
</feature>
<keyword evidence="3" id="KW-1185">Reference proteome</keyword>
<protein>
    <recommendedName>
        <fullName evidence="4">Nuclear RNA binding protein</fullName>
    </recommendedName>
</protein>
<gene>
    <name evidence="2" type="ORF">K444DRAFT_632788</name>
</gene>
<feature type="compositionally biased region" description="Polar residues" evidence="1">
    <location>
        <begin position="707"/>
        <end position="716"/>
    </location>
</feature>
<feature type="compositionally biased region" description="Basic and acidic residues" evidence="1">
    <location>
        <begin position="789"/>
        <end position="811"/>
    </location>
</feature>
<dbReference type="InParanoid" id="A0A2J6T046"/>
<dbReference type="GeneID" id="36591596"/>
<feature type="compositionally biased region" description="Basic and acidic residues" evidence="1">
    <location>
        <begin position="139"/>
        <end position="155"/>
    </location>
</feature>
<feature type="compositionally biased region" description="Basic and acidic residues" evidence="1">
    <location>
        <begin position="264"/>
        <end position="292"/>
    </location>
</feature>
<feature type="compositionally biased region" description="Basic and acidic residues" evidence="1">
    <location>
        <begin position="229"/>
        <end position="244"/>
    </location>
</feature>
<feature type="compositionally biased region" description="Basic and acidic residues" evidence="1">
    <location>
        <begin position="595"/>
        <end position="612"/>
    </location>
</feature>
<feature type="compositionally biased region" description="Low complexity" evidence="1">
    <location>
        <begin position="644"/>
        <end position="658"/>
    </location>
</feature>